<keyword evidence="4" id="KW-0732">Signal</keyword>
<dbReference type="GO" id="GO:0005886">
    <property type="term" value="C:plasma membrane"/>
    <property type="evidence" value="ECO:0007669"/>
    <property type="project" value="TreeGrafter"/>
</dbReference>
<feature type="domain" description="Ig-like" evidence="5">
    <location>
        <begin position="172"/>
        <end position="261"/>
    </location>
</feature>
<keyword evidence="1" id="KW-0677">Repeat</keyword>
<dbReference type="SMART" id="SM00408">
    <property type="entry name" value="IGc2"/>
    <property type="match status" value="3"/>
</dbReference>
<dbReference type="Pfam" id="PF07679">
    <property type="entry name" value="I-set"/>
    <property type="match status" value="1"/>
</dbReference>
<keyword evidence="7" id="KW-1185">Reference proteome</keyword>
<dbReference type="FunFam" id="2.60.40.10:FF:000032">
    <property type="entry name" value="palladin isoform X1"/>
    <property type="match status" value="1"/>
</dbReference>
<dbReference type="InterPro" id="IPR036179">
    <property type="entry name" value="Ig-like_dom_sf"/>
</dbReference>
<organism evidence="6 7">
    <name type="scientific">Daphnia sinensis</name>
    <dbReference type="NCBI Taxonomy" id="1820382"/>
    <lineage>
        <taxon>Eukaryota</taxon>
        <taxon>Metazoa</taxon>
        <taxon>Ecdysozoa</taxon>
        <taxon>Arthropoda</taxon>
        <taxon>Crustacea</taxon>
        <taxon>Branchiopoda</taxon>
        <taxon>Diplostraca</taxon>
        <taxon>Cladocera</taxon>
        <taxon>Anomopoda</taxon>
        <taxon>Daphniidae</taxon>
        <taxon>Daphnia</taxon>
        <taxon>Daphnia similis group</taxon>
    </lineage>
</organism>
<dbReference type="AlphaFoldDB" id="A0AAD5PPL8"/>
<evidence type="ECO:0000313" key="7">
    <source>
        <dbReference type="Proteomes" id="UP000820818"/>
    </source>
</evidence>
<dbReference type="GO" id="GO:0030424">
    <property type="term" value="C:axon"/>
    <property type="evidence" value="ECO:0007669"/>
    <property type="project" value="TreeGrafter"/>
</dbReference>
<dbReference type="SUPFAM" id="SSF48726">
    <property type="entry name" value="Immunoglobulin"/>
    <property type="match status" value="3"/>
</dbReference>
<evidence type="ECO:0000256" key="3">
    <source>
        <dbReference type="ARBA" id="ARBA00023319"/>
    </source>
</evidence>
<dbReference type="Pfam" id="PF13927">
    <property type="entry name" value="Ig_3"/>
    <property type="match status" value="2"/>
</dbReference>
<dbReference type="PROSITE" id="PS50835">
    <property type="entry name" value="IG_LIKE"/>
    <property type="match status" value="3"/>
</dbReference>
<dbReference type="InterPro" id="IPR013098">
    <property type="entry name" value="Ig_I-set"/>
</dbReference>
<dbReference type="GO" id="GO:0007156">
    <property type="term" value="P:homophilic cell adhesion via plasma membrane adhesion molecules"/>
    <property type="evidence" value="ECO:0007669"/>
    <property type="project" value="TreeGrafter"/>
</dbReference>
<reference evidence="6 7" key="1">
    <citation type="submission" date="2022-05" db="EMBL/GenBank/DDBJ databases">
        <title>A multi-omics perspective on studying reproductive biology in Daphnia sinensis.</title>
        <authorList>
            <person name="Jia J."/>
        </authorList>
    </citation>
    <scope>NUCLEOTIDE SEQUENCE [LARGE SCALE GENOMIC DNA]</scope>
    <source>
        <strain evidence="6 7">WSL</strain>
    </source>
</reference>
<dbReference type="CDD" id="cd00063">
    <property type="entry name" value="FN3"/>
    <property type="match status" value="1"/>
</dbReference>
<evidence type="ECO:0000256" key="1">
    <source>
        <dbReference type="ARBA" id="ARBA00022737"/>
    </source>
</evidence>
<dbReference type="InterPro" id="IPR013783">
    <property type="entry name" value="Ig-like_fold"/>
</dbReference>
<dbReference type="SMART" id="SM00409">
    <property type="entry name" value="IG"/>
    <property type="match status" value="3"/>
</dbReference>
<dbReference type="InterPro" id="IPR003961">
    <property type="entry name" value="FN3_dom"/>
</dbReference>
<keyword evidence="2" id="KW-1015">Disulfide bond</keyword>
<dbReference type="GO" id="GO:0043025">
    <property type="term" value="C:neuronal cell body"/>
    <property type="evidence" value="ECO:0007669"/>
    <property type="project" value="TreeGrafter"/>
</dbReference>
<dbReference type="GO" id="GO:0050808">
    <property type="term" value="P:synapse organization"/>
    <property type="evidence" value="ECO:0007669"/>
    <property type="project" value="TreeGrafter"/>
</dbReference>
<dbReference type="EMBL" id="WJBH02000008">
    <property type="protein sequence ID" value="KAI9554447.1"/>
    <property type="molecule type" value="Genomic_DNA"/>
</dbReference>
<evidence type="ECO:0000259" key="5">
    <source>
        <dbReference type="PROSITE" id="PS50835"/>
    </source>
</evidence>
<proteinExistence type="predicted"/>
<dbReference type="Gene3D" id="2.60.40.10">
    <property type="entry name" value="Immunoglobulins"/>
    <property type="match status" value="4"/>
</dbReference>
<feature type="domain" description="Ig-like" evidence="5">
    <location>
        <begin position="264"/>
        <end position="359"/>
    </location>
</feature>
<protein>
    <recommendedName>
        <fullName evidence="5">Ig-like domain-containing protein</fullName>
    </recommendedName>
</protein>
<dbReference type="GO" id="GO:0008046">
    <property type="term" value="F:axon guidance receptor activity"/>
    <property type="evidence" value="ECO:0007669"/>
    <property type="project" value="TreeGrafter"/>
</dbReference>
<feature type="domain" description="Ig-like" evidence="5">
    <location>
        <begin position="75"/>
        <end position="163"/>
    </location>
</feature>
<evidence type="ECO:0000313" key="6">
    <source>
        <dbReference type="EMBL" id="KAI9554447.1"/>
    </source>
</evidence>
<dbReference type="PANTHER" id="PTHR45080:SF33">
    <property type="entry name" value="IG-LIKE DOMAIN-CONTAINING PROTEIN"/>
    <property type="match status" value="1"/>
</dbReference>
<dbReference type="InterPro" id="IPR036116">
    <property type="entry name" value="FN3_sf"/>
</dbReference>
<dbReference type="InterPro" id="IPR003598">
    <property type="entry name" value="Ig_sub2"/>
</dbReference>
<dbReference type="SUPFAM" id="SSF49265">
    <property type="entry name" value="Fibronectin type III"/>
    <property type="match status" value="1"/>
</dbReference>
<dbReference type="InterPro" id="IPR003599">
    <property type="entry name" value="Ig_sub"/>
</dbReference>
<evidence type="ECO:0000256" key="2">
    <source>
        <dbReference type="ARBA" id="ARBA00023157"/>
    </source>
</evidence>
<dbReference type="CDD" id="cd00096">
    <property type="entry name" value="Ig"/>
    <property type="match status" value="1"/>
</dbReference>
<dbReference type="InterPro" id="IPR007110">
    <property type="entry name" value="Ig-like_dom"/>
</dbReference>
<dbReference type="InterPro" id="IPR050958">
    <property type="entry name" value="Cell_Adh-Cytoskel_Orgn"/>
</dbReference>
<keyword evidence="3" id="KW-0393">Immunoglobulin domain</keyword>
<accession>A0AAD5PPL8</accession>
<comment type="caution">
    <text evidence="6">The sequence shown here is derived from an EMBL/GenBank/DDBJ whole genome shotgun (WGS) entry which is preliminary data.</text>
</comment>
<feature type="chain" id="PRO_5042140582" description="Ig-like domain-containing protein" evidence="4">
    <location>
        <begin position="36"/>
        <end position="498"/>
    </location>
</feature>
<dbReference type="PANTHER" id="PTHR45080">
    <property type="entry name" value="CONTACTIN 5"/>
    <property type="match status" value="1"/>
</dbReference>
<sequence length="498" mass="55313">MTRSDSAFTHSTVKSFLSINSLVHSFLVAAVVVLGAPTDTTSTHGNEFHEDFEAADDDYDDYDKEEEMDSSFKKPNFTSTPQHFRVRVGDSVRLPCEIDELGPGYTLLWKREEGDILTAGSVLIVKDTRISQEGNSLIIRNISMADQDSYICQISTQDQRELRHVIDILVPPSVKPIPSTGLAVVKKGEPVTLSCEVTGNPLPVVTWTREGAKKFPDGQRTMLGHTITFVKTDRHHSGVYTCTAENSEGSPAKGVINLEITYEPEIEVELNLVTIAEGYNTELTCTVHGEPKPNVFWTKNGERLDSASGPNSPHHRYVQTSTGSRHVLSIDNVQSHDFANYTCHGENRFGRDHKTIEMTGVASTATLKRNKPLTNGVELEWVTVSHTPLMEYRLRYRRPSASHWEELLLKANEQDSEQGGMLFNHVHQLHGLASATEHELTIESKNKFGWSRPLHVEFTTLPEEAAVHEAGRVTSAARQTSWSVVSATIVLTLAAILC</sequence>
<dbReference type="FunFam" id="2.60.40.10:FF:004868">
    <property type="match status" value="1"/>
</dbReference>
<name>A0AAD5PPL8_9CRUS</name>
<gene>
    <name evidence="6" type="ORF">GHT06_019719</name>
</gene>
<evidence type="ECO:0000256" key="4">
    <source>
        <dbReference type="SAM" id="SignalP"/>
    </source>
</evidence>
<dbReference type="Proteomes" id="UP000820818">
    <property type="component" value="Linkage Group LG8"/>
</dbReference>
<feature type="signal peptide" evidence="4">
    <location>
        <begin position="1"/>
        <end position="35"/>
    </location>
</feature>